<evidence type="ECO:0000313" key="3">
    <source>
        <dbReference type="Proteomes" id="UP001235939"/>
    </source>
</evidence>
<reference evidence="2 3" key="1">
    <citation type="submission" date="2022-01" db="EMBL/GenBank/DDBJ databases">
        <title>A chromosomal length assembly of Cordylochernes scorpioides.</title>
        <authorList>
            <person name="Zeh D."/>
            <person name="Zeh J."/>
        </authorList>
    </citation>
    <scope>NUCLEOTIDE SEQUENCE [LARGE SCALE GENOMIC DNA]</scope>
    <source>
        <strain evidence="2">IN4F17</strain>
        <tissue evidence="2">Whole Body</tissue>
    </source>
</reference>
<feature type="region of interest" description="Disordered" evidence="1">
    <location>
        <begin position="85"/>
        <end position="108"/>
    </location>
</feature>
<protein>
    <submittedName>
        <fullName evidence="2">Uncharacterized protein</fullName>
    </submittedName>
</protein>
<accession>A0ABY6L350</accession>
<evidence type="ECO:0000313" key="2">
    <source>
        <dbReference type="EMBL" id="UYV75567.1"/>
    </source>
</evidence>
<feature type="compositionally biased region" description="Basic residues" evidence="1">
    <location>
        <begin position="90"/>
        <end position="108"/>
    </location>
</feature>
<organism evidence="2 3">
    <name type="scientific">Cordylochernes scorpioides</name>
    <dbReference type="NCBI Taxonomy" id="51811"/>
    <lineage>
        <taxon>Eukaryota</taxon>
        <taxon>Metazoa</taxon>
        <taxon>Ecdysozoa</taxon>
        <taxon>Arthropoda</taxon>
        <taxon>Chelicerata</taxon>
        <taxon>Arachnida</taxon>
        <taxon>Pseudoscorpiones</taxon>
        <taxon>Cheliferoidea</taxon>
        <taxon>Chernetidae</taxon>
        <taxon>Cordylochernes</taxon>
    </lineage>
</organism>
<dbReference type="EMBL" id="CP092875">
    <property type="protein sequence ID" value="UYV75567.1"/>
    <property type="molecule type" value="Genomic_DNA"/>
</dbReference>
<name>A0ABY6L350_9ARAC</name>
<gene>
    <name evidence="2" type="ORF">LAZ67_13000632</name>
</gene>
<evidence type="ECO:0000256" key="1">
    <source>
        <dbReference type="SAM" id="MobiDB-lite"/>
    </source>
</evidence>
<keyword evidence="3" id="KW-1185">Reference proteome</keyword>
<dbReference type="Proteomes" id="UP001235939">
    <property type="component" value="Chromosome 13"/>
</dbReference>
<proteinExistence type="predicted"/>
<sequence>MIAQSCSEPLNAIKPPPKFAKEMIAQSCSEPLNAIKPPPEYANEMIAHRPSVQRIFFNLPDEKENYEQTKMILDKYFTPHKNVLTERSKYRQRVQKKKKKKMNRSTTS</sequence>